<evidence type="ECO:0000313" key="2">
    <source>
        <dbReference type="EnsemblMetazoa" id="GPPI000276-PA"/>
    </source>
</evidence>
<name>A0A1B0AKR0_9MUSC</name>
<dbReference type="VEuPathDB" id="VectorBase:GPPI051640"/>
<dbReference type="EMBL" id="JXJN01026966">
    <property type="status" value="NOT_ANNOTATED_CDS"/>
    <property type="molecule type" value="Genomic_DNA"/>
</dbReference>
<protein>
    <submittedName>
        <fullName evidence="2">Uncharacterized protein</fullName>
    </submittedName>
</protein>
<dbReference type="VEuPathDB" id="VectorBase:GPPI000276"/>
<dbReference type="AlphaFoldDB" id="A0A1B0AKR0"/>
<dbReference type="Proteomes" id="UP000092460">
    <property type="component" value="Unassembled WGS sequence"/>
</dbReference>
<evidence type="ECO:0000313" key="3">
    <source>
        <dbReference type="Proteomes" id="UP000092460"/>
    </source>
</evidence>
<proteinExistence type="predicted"/>
<organism evidence="2 3">
    <name type="scientific">Glossina palpalis gambiensis</name>
    <dbReference type="NCBI Taxonomy" id="67801"/>
    <lineage>
        <taxon>Eukaryota</taxon>
        <taxon>Metazoa</taxon>
        <taxon>Ecdysozoa</taxon>
        <taxon>Arthropoda</taxon>
        <taxon>Hexapoda</taxon>
        <taxon>Insecta</taxon>
        <taxon>Pterygota</taxon>
        <taxon>Neoptera</taxon>
        <taxon>Endopterygota</taxon>
        <taxon>Diptera</taxon>
        <taxon>Brachycera</taxon>
        <taxon>Muscomorpha</taxon>
        <taxon>Hippoboscoidea</taxon>
        <taxon>Glossinidae</taxon>
        <taxon>Glossina</taxon>
    </lineage>
</organism>
<reference evidence="2" key="2">
    <citation type="submission" date="2020-05" db="UniProtKB">
        <authorList>
            <consortium name="EnsemblMetazoa"/>
        </authorList>
    </citation>
    <scope>IDENTIFICATION</scope>
    <source>
        <strain evidence="2">IAEA</strain>
    </source>
</reference>
<accession>A0A1B0AKR0</accession>
<sequence>MSSSESNTFMHMRNINGSPLLLFKKVKDNIIRTQFINTWRRHRVQCHVDYCRKNDTENNKQPHHSHHHHHQQQQRRHLISIIGYNKSRERVGGLGQKTAVMLMTPIKH</sequence>
<evidence type="ECO:0000256" key="1">
    <source>
        <dbReference type="SAM" id="MobiDB-lite"/>
    </source>
</evidence>
<feature type="compositionally biased region" description="Basic residues" evidence="1">
    <location>
        <begin position="61"/>
        <end position="75"/>
    </location>
</feature>
<reference evidence="3" key="1">
    <citation type="submission" date="2015-01" db="EMBL/GenBank/DDBJ databases">
        <authorList>
            <person name="Aksoy S."/>
            <person name="Warren W."/>
            <person name="Wilson R.K."/>
        </authorList>
    </citation>
    <scope>NUCLEOTIDE SEQUENCE [LARGE SCALE GENOMIC DNA]</scope>
    <source>
        <strain evidence="3">IAEA</strain>
    </source>
</reference>
<keyword evidence="3" id="KW-1185">Reference proteome</keyword>
<dbReference type="EnsemblMetazoa" id="GPPI000276-RA">
    <property type="protein sequence ID" value="GPPI000276-PA"/>
    <property type="gene ID" value="GPPI000276"/>
</dbReference>
<dbReference type="EMBL" id="JXJN01031083">
    <property type="status" value="NOT_ANNOTATED_CDS"/>
    <property type="molecule type" value="Genomic_DNA"/>
</dbReference>
<dbReference type="EnsemblMetazoa" id="GPPI051640-RA">
    <property type="protein sequence ID" value="GPPI051640-PA"/>
    <property type="gene ID" value="GPPI051640"/>
</dbReference>
<feature type="region of interest" description="Disordered" evidence="1">
    <location>
        <begin position="55"/>
        <end position="75"/>
    </location>
</feature>